<dbReference type="Pfam" id="PF00108">
    <property type="entry name" value="Thiolase_N"/>
    <property type="match status" value="1"/>
</dbReference>
<dbReference type="NCBIfam" id="TIGR01930">
    <property type="entry name" value="AcCoA-C-Actrans"/>
    <property type="match status" value="1"/>
</dbReference>
<dbReference type="GO" id="GO:0005737">
    <property type="term" value="C:cytoplasm"/>
    <property type="evidence" value="ECO:0007669"/>
    <property type="project" value="UniProtKB-ARBA"/>
</dbReference>
<organism evidence="14">
    <name type="scientific">Paraconexibacter sp. AEG42_29</name>
    <dbReference type="NCBI Taxonomy" id="2997339"/>
    <lineage>
        <taxon>Bacteria</taxon>
        <taxon>Bacillati</taxon>
        <taxon>Actinomycetota</taxon>
        <taxon>Thermoleophilia</taxon>
        <taxon>Solirubrobacterales</taxon>
        <taxon>Paraconexibacteraceae</taxon>
        <taxon>Paraconexibacter</taxon>
    </lineage>
</organism>
<evidence type="ECO:0000256" key="5">
    <source>
        <dbReference type="ARBA" id="ARBA00022832"/>
    </source>
</evidence>
<evidence type="ECO:0000256" key="6">
    <source>
        <dbReference type="ARBA" id="ARBA00022946"/>
    </source>
</evidence>
<dbReference type="PANTHER" id="PTHR43853:SF8">
    <property type="entry name" value="3-KETOACYL-COA THIOLASE, PEROXISOMAL"/>
    <property type="match status" value="1"/>
</dbReference>
<dbReference type="Gene3D" id="3.40.47.10">
    <property type="match status" value="1"/>
</dbReference>
<dbReference type="PROSITE" id="PS00737">
    <property type="entry name" value="THIOLASE_2"/>
    <property type="match status" value="1"/>
</dbReference>
<dbReference type="AlphaFoldDB" id="A0AAU7B0T6"/>
<sequence length="388" mass="40753">MPEAVIVDAIRTPIGRAFKGSMVSLRPDETLAFVVDQLLERNPGVDPSTIEELIAGCGAQQGLQANNIARIAVLLSDKLPQTVNGSTISRYCASGLDAIRIAANNVVAGQGDVYLAGGVEFVSRYNAQAEAAHPEDQNEHLQGKNPGEPDAYIAMGMTAENVAARYGVTREQQDEFAVSSQERAVAAQAAGFFDREIVPVTLADGTVVSKDDGPRAGTTMEKLAGLKPAFKEDGTVTAGNACPLNDGAAASLIMSADKAKELGLKPRARIITAATWGNEPEYMGVAPIGAIKKALDRAGMSIGDVDVYELNEAFAAQVIPIAEEVGFDYAKLNPHGGAIALGHPFGMTGVRIMTTLLNDLETLDGTIGLETMCVAQGQGEAMIVERLK</sequence>
<evidence type="ECO:0000313" key="14">
    <source>
        <dbReference type="EMBL" id="XAY07189.1"/>
    </source>
</evidence>
<comment type="pathway">
    <text evidence="2">Lipid metabolism.</text>
</comment>
<evidence type="ECO:0000256" key="4">
    <source>
        <dbReference type="ARBA" id="ARBA00022679"/>
    </source>
</evidence>
<evidence type="ECO:0000259" key="12">
    <source>
        <dbReference type="Pfam" id="PF00108"/>
    </source>
</evidence>
<dbReference type="RefSeq" id="WP_354698394.1">
    <property type="nucleotide sequence ID" value="NZ_CP114014.1"/>
</dbReference>
<dbReference type="GO" id="GO:0006635">
    <property type="term" value="P:fatty acid beta-oxidation"/>
    <property type="evidence" value="ECO:0007669"/>
    <property type="project" value="TreeGrafter"/>
</dbReference>
<dbReference type="KEGG" id="parq:DSM112329_04069"/>
<reference evidence="14" key="1">
    <citation type="submission" date="2022-12" db="EMBL/GenBank/DDBJ databases">
        <title>Paraconexibacter alkalitolerans sp. nov. and Baekduia alba sp. nov., isolated from soil and emended description of the genera Paraconexibacter (Chun et al., 2020) and Baekduia (An et al., 2020).</title>
        <authorList>
            <person name="Vieira S."/>
            <person name="Huber K.J."/>
            <person name="Geppert A."/>
            <person name="Wolf J."/>
            <person name="Neumann-Schaal M."/>
            <person name="Muesken M."/>
            <person name="Overmann J."/>
        </authorList>
    </citation>
    <scope>NUCLEOTIDE SEQUENCE</scope>
    <source>
        <strain evidence="14">AEG42_29</strain>
    </source>
</reference>
<keyword evidence="6" id="KW-0809">Transit peptide</keyword>
<feature type="active site" description="Proton acceptor" evidence="10">
    <location>
        <position position="373"/>
    </location>
</feature>
<keyword evidence="9 11" id="KW-0012">Acyltransferase</keyword>
<dbReference type="InterPro" id="IPR050215">
    <property type="entry name" value="Thiolase-like_sf_Thiolase"/>
</dbReference>
<dbReference type="InterPro" id="IPR020616">
    <property type="entry name" value="Thiolase_N"/>
</dbReference>
<dbReference type="EMBL" id="CP114014">
    <property type="protein sequence ID" value="XAY07189.1"/>
    <property type="molecule type" value="Genomic_DNA"/>
</dbReference>
<evidence type="ECO:0000256" key="9">
    <source>
        <dbReference type="ARBA" id="ARBA00023315"/>
    </source>
</evidence>
<evidence type="ECO:0000256" key="3">
    <source>
        <dbReference type="ARBA" id="ARBA00010982"/>
    </source>
</evidence>
<evidence type="ECO:0000259" key="13">
    <source>
        <dbReference type="Pfam" id="PF02803"/>
    </source>
</evidence>
<dbReference type="InterPro" id="IPR020617">
    <property type="entry name" value="Thiolase_C"/>
</dbReference>
<accession>A0AAU7B0T6</accession>
<evidence type="ECO:0000256" key="10">
    <source>
        <dbReference type="PIRSR" id="PIRSR000429-1"/>
    </source>
</evidence>
<dbReference type="PANTHER" id="PTHR43853">
    <property type="entry name" value="3-KETOACYL-COA THIOLASE, PEROXISOMAL"/>
    <property type="match status" value="1"/>
</dbReference>
<keyword evidence="4 11" id="KW-0808">Transferase</keyword>
<keyword evidence="5" id="KW-0276">Fatty acid metabolism</keyword>
<dbReference type="InterPro" id="IPR020615">
    <property type="entry name" value="Thiolase_acyl_enz_int_AS"/>
</dbReference>
<feature type="active site" description="Acyl-thioester intermediate" evidence="10">
    <location>
        <position position="92"/>
    </location>
</feature>
<keyword evidence="8" id="KW-0576">Peroxisome</keyword>
<gene>
    <name evidence="14" type="primary">paaJ</name>
    <name evidence="14" type="ORF">DSM112329_04069</name>
</gene>
<evidence type="ECO:0000256" key="7">
    <source>
        <dbReference type="ARBA" id="ARBA00023098"/>
    </source>
</evidence>
<dbReference type="InterPro" id="IPR020613">
    <property type="entry name" value="Thiolase_CS"/>
</dbReference>
<dbReference type="PROSITE" id="PS00098">
    <property type="entry name" value="THIOLASE_1"/>
    <property type="match status" value="1"/>
</dbReference>
<proteinExistence type="inferred from homology"/>
<dbReference type="CDD" id="cd00751">
    <property type="entry name" value="thiolase"/>
    <property type="match status" value="1"/>
</dbReference>
<dbReference type="SUPFAM" id="SSF53901">
    <property type="entry name" value="Thiolase-like"/>
    <property type="match status" value="2"/>
</dbReference>
<keyword evidence="7" id="KW-0443">Lipid metabolism</keyword>
<feature type="active site" description="Proton acceptor" evidence="10">
    <location>
        <position position="343"/>
    </location>
</feature>
<dbReference type="FunFam" id="3.40.47.10:FF:000010">
    <property type="entry name" value="Acetyl-CoA acetyltransferase (Thiolase)"/>
    <property type="match status" value="1"/>
</dbReference>
<dbReference type="InterPro" id="IPR002155">
    <property type="entry name" value="Thiolase"/>
</dbReference>
<dbReference type="EC" id="2.3.1.174" evidence="14"/>
<evidence type="ECO:0000256" key="11">
    <source>
        <dbReference type="RuleBase" id="RU003557"/>
    </source>
</evidence>
<feature type="domain" description="Thiolase C-terminal" evidence="13">
    <location>
        <begin position="264"/>
        <end position="386"/>
    </location>
</feature>
<name>A0AAU7B0T6_9ACTN</name>
<dbReference type="InterPro" id="IPR016039">
    <property type="entry name" value="Thiolase-like"/>
</dbReference>
<evidence type="ECO:0000256" key="1">
    <source>
        <dbReference type="ARBA" id="ARBA00004275"/>
    </source>
</evidence>
<evidence type="ECO:0000256" key="2">
    <source>
        <dbReference type="ARBA" id="ARBA00005189"/>
    </source>
</evidence>
<comment type="similarity">
    <text evidence="3 11">Belongs to the thiolase-like superfamily. Thiolase family.</text>
</comment>
<feature type="domain" description="Thiolase N-terminal" evidence="12">
    <location>
        <begin position="5"/>
        <end position="256"/>
    </location>
</feature>
<dbReference type="GO" id="GO:0010124">
    <property type="term" value="P:phenylacetate catabolic process"/>
    <property type="evidence" value="ECO:0007669"/>
    <property type="project" value="TreeGrafter"/>
</dbReference>
<dbReference type="GO" id="GO:0033812">
    <property type="term" value="F:3-oxoadipyl-CoA thiolase activity"/>
    <property type="evidence" value="ECO:0007669"/>
    <property type="project" value="UniProtKB-EC"/>
</dbReference>
<protein>
    <submittedName>
        <fullName evidence="14">3-oxoadipyl-CoA/3-oxo-5,6-dehydrosuberyl-CoA thiolase</fullName>
        <ecNumber evidence="14">2.3.1.174</ecNumber>
    </submittedName>
</protein>
<dbReference type="PIRSF" id="PIRSF000429">
    <property type="entry name" value="Ac-CoA_Ac_transf"/>
    <property type="match status" value="1"/>
</dbReference>
<comment type="subcellular location">
    <subcellularLocation>
        <location evidence="1">Peroxisome</location>
    </subcellularLocation>
</comment>
<dbReference type="Pfam" id="PF02803">
    <property type="entry name" value="Thiolase_C"/>
    <property type="match status" value="1"/>
</dbReference>
<evidence type="ECO:0000256" key="8">
    <source>
        <dbReference type="ARBA" id="ARBA00023140"/>
    </source>
</evidence>